<dbReference type="eggNOG" id="COG1388">
    <property type="taxonomic scope" value="Bacteria"/>
</dbReference>
<accession>E0IG41</accession>
<proteinExistence type="predicted"/>
<evidence type="ECO:0000313" key="2">
    <source>
        <dbReference type="EMBL" id="EFM08621.1"/>
    </source>
</evidence>
<keyword evidence="1" id="KW-0732">Signal</keyword>
<reference evidence="2 3" key="1">
    <citation type="submission" date="2010-07" db="EMBL/GenBank/DDBJ databases">
        <title>The draft genome of Paenibacillus curdlanolyticus YK9.</title>
        <authorList>
            <consortium name="US DOE Joint Genome Institute (JGI-PGF)"/>
            <person name="Lucas S."/>
            <person name="Copeland A."/>
            <person name="Lapidus A."/>
            <person name="Cheng J.-F."/>
            <person name="Bruce D."/>
            <person name="Goodwin L."/>
            <person name="Pitluck S."/>
            <person name="Land M.L."/>
            <person name="Hauser L."/>
            <person name="Chang Y.-J."/>
            <person name="Jeffries C."/>
            <person name="Anderson I.J."/>
            <person name="Johnson E."/>
            <person name="Loganathan U."/>
            <person name="Mulhopadhyay B."/>
            <person name="Kyrpides N."/>
            <person name="Woyke T.J."/>
        </authorList>
    </citation>
    <scope>NUCLEOTIDE SEQUENCE [LARGE SCALE GENOMIC DNA]</scope>
    <source>
        <strain evidence="2 3">YK9</strain>
    </source>
</reference>
<evidence type="ECO:0000256" key="1">
    <source>
        <dbReference type="SAM" id="SignalP"/>
    </source>
</evidence>
<evidence type="ECO:0008006" key="4">
    <source>
        <dbReference type="Google" id="ProtNLM"/>
    </source>
</evidence>
<dbReference type="Proteomes" id="UP000005387">
    <property type="component" value="Unassembled WGS sequence"/>
</dbReference>
<dbReference type="EMBL" id="AEDD01000015">
    <property type="protein sequence ID" value="EFM08621.1"/>
    <property type="molecule type" value="Genomic_DNA"/>
</dbReference>
<dbReference type="AlphaFoldDB" id="E0IG41"/>
<organism evidence="2 3">
    <name type="scientific">Paenibacillus curdlanolyticus YK9</name>
    <dbReference type="NCBI Taxonomy" id="717606"/>
    <lineage>
        <taxon>Bacteria</taxon>
        <taxon>Bacillati</taxon>
        <taxon>Bacillota</taxon>
        <taxon>Bacilli</taxon>
        <taxon>Bacillales</taxon>
        <taxon>Paenibacillaceae</taxon>
        <taxon>Paenibacillus</taxon>
    </lineage>
</organism>
<feature type="signal peptide" evidence="1">
    <location>
        <begin position="1"/>
        <end position="24"/>
    </location>
</feature>
<evidence type="ECO:0000313" key="3">
    <source>
        <dbReference type="Proteomes" id="UP000005387"/>
    </source>
</evidence>
<feature type="chain" id="PRO_5039359686" description="Glycosyltransferase" evidence="1">
    <location>
        <begin position="25"/>
        <end position="223"/>
    </location>
</feature>
<dbReference type="RefSeq" id="WP_006040612.1">
    <property type="nucleotide sequence ID" value="NZ_AEDD01000015.1"/>
</dbReference>
<gene>
    <name evidence="2" type="ORF">PaecuDRAFT_4632</name>
</gene>
<keyword evidence="3" id="KW-1185">Reference proteome</keyword>
<name>E0IG41_9BACL</name>
<sequence length="223" mass="24865">MFMVNRFTRLAMACLLATTVISPAAVSAASAEKPVAHQTHSGWTTSKVKLTCDMRRLWIDHAEWTKYYIISAIAGLEDQEQVLARLLRNQQDIGNAFKPYYGEAAGNKLATLLQEHILLAGKVLAAAKAGNQAELAAANKEWYRNADDIARFWSSINPNWPENQLKDILYKHLELITEIVGARLKKDWAADILATDKGEDHLIMLADVLSAGIMKQFPKAFNN</sequence>
<protein>
    <recommendedName>
        <fullName evidence="4">Glycosyltransferase</fullName>
    </recommendedName>
</protein>
<dbReference type="STRING" id="717606.PaecuDRAFT_4632"/>